<protein>
    <submittedName>
        <fullName evidence="1">Multidrug transporter</fullName>
    </submittedName>
</protein>
<dbReference type="Pfam" id="PF07277">
    <property type="entry name" value="SapC"/>
    <property type="match status" value="1"/>
</dbReference>
<dbReference type="AlphaFoldDB" id="A0A0H0XUU8"/>
<proteinExistence type="predicted"/>
<evidence type="ECO:0000313" key="2">
    <source>
        <dbReference type="Proteomes" id="UP000053455"/>
    </source>
</evidence>
<reference evidence="1 2" key="1">
    <citation type="submission" date="2015-04" db="EMBL/GenBank/DDBJ databases">
        <title>The draft genome sequence of Erythrobacter marinus HWDM-33.</title>
        <authorList>
            <person name="Zhuang L."/>
            <person name="Liu Y."/>
            <person name="Shao Z."/>
        </authorList>
    </citation>
    <scope>NUCLEOTIDE SEQUENCE [LARGE SCALE GENOMIC DNA]</scope>
    <source>
        <strain evidence="1 2">HWDM-33</strain>
    </source>
</reference>
<keyword evidence="2" id="KW-1185">Reference proteome</keyword>
<dbReference type="OrthoDB" id="9806524at2"/>
<accession>A0A0H0XUU8</accession>
<dbReference type="PATRIC" id="fig|874156.12.peg.1590"/>
<name>A0A0H0XUU8_9SPHN</name>
<gene>
    <name evidence="1" type="ORF">AAV99_07735</name>
</gene>
<dbReference type="EMBL" id="LBHU01000002">
    <property type="protein sequence ID" value="KLI64070.1"/>
    <property type="molecule type" value="Genomic_DNA"/>
</dbReference>
<dbReference type="STRING" id="874156.GCA_001021555_01772"/>
<evidence type="ECO:0000313" key="1">
    <source>
        <dbReference type="EMBL" id="KLI64070.1"/>
    </source>
</evidence>
<dbReference type="InterPro" id="IPR010836">
    <property type="entry name" value="SapC"/>
</dbReference>
<organism evidence="1 2">
    <name type="scientific">Aurantiacibacter marinus</name>
    <dbReference type="NCBI Taxonomy" id="874156"/>
    <lineage>
        <taxon>Bacteria</taxon>
        <taxon>Pseudomonadati</taxon>
        <taxon>Pseudomonadota</taxon>
        <taxon>Alphaproteobacteria</taxon>
        <taxon>Sphingomonadales</taxon>
        <taxon>Erythrobacteraceae</taxon>
        <taxon>Aurantiacibacter</taxon>
    </lineage>
</organism>
<comment type="caution">
    <text evidence="1">The sequence shown here is derived from an EMBL/GenBank/DDBJ whole genome shotgun (WGS) entry which is preliminary data.</text>
</comment>
<dbReference type="RefSeq" id="WP_047093894.1">
    <property type="nucleotide sequence ID" value="NZ_LBHU01000002.1"/>
</dbReference>
<dbReference type="Proteomes" id="UP000053455">
    <property type="component" value="Unassembled WGS sequence"/>
</dbReference>
<sequence length="269" mass="30277">MASAPNSTLPVLYKDLVPLNSNDHLTWKGRTTDKAPWIASQHAIPLTVEEFPVAQRDYPIVFSSGERPVPLALMGLNEGVNVFFEEDGTPIGTPYVPAYVRRYPFLLAKLQQDSDNLSLCFDPSSGLVGDFEEGQPLFGEDKQPSEHCQALLQFCEKFEEAGNKTQLFMDELTKADLLMDGEISIQRRDKPDQPFTYRGFRMVNQEKLRELRGDQLRKWNENGLLPLIFAHLFSLDLMRMIFARQTEQGKGPIAAEMANVAAEAEAPKA</sequence>